<feature type="signal peptide" evidence="4">
    <location>
        <begin position="1"/>
        <end position="15"/>
    </location>
</feature>
<feature type="repeat" description="WD" evidence="3">
    <location>
        <begin position="99"/>
        <end position="142"/>
    </location>
</feature>
<dbReference type="GO" id="GO:1990234">
    <property type="term" value="C:transferase complex"/>
    <property type="evidence" value="ECO:0007669"/>
    <property type="project" value="UniProtKB-ARBA"/>
</dbReference>
<evidence type="ECO:0000256" key="4">
    <source>
        <dbReference type="SAM" id="SignalP"/>
    </source>
</evidence>
<sequence length="210" mass="25231">MIFYILLILFRVIESPNNKLYVLCSILNNFFILVKKEFIDFERKKVFYLRSQKKKNVNATIIEIQKIIQQWVRTLKIKLGWIQDFDKLIIKYVTFVFLFYLHTGILNSIDYSTFDNNQFICSGSSDNTVRVWDIENNKQIESFYGHSSTVFCVKFSPYHYYNNCLNVICSSAYDKTIRFWDFKHDRQLKLFNNHTQWTSVVDIYVLDLVI</sequence>
<evidence type="ECO:0000256" key="3">
    <source>
        <dbReference type="PROSITE-ProRule" id="PRU00221"/>
    </source>
</evidence>
<dbReference type="PROSITE" id="PS00678">
    <property type="entry name" value="WD_REPEATS_1"/>
    <property type="match status" value="2"/>
</dbReference>
<proteinExistence type="predicted"/>
<dbReference type="PROSITE" id="PS50294">
    <property type="entry name" value="WD_REPEATS_REGION"/>
    <property type="match status" value="2"/>
</dbReference>
<name>X6LE35_RETFI</name>
<dbReference type="Gene3D" id="2.130.10.10">
    <property type="entry name" value="YVTN repeat-like/Quinoprotein amine dehydrogenase"/>
    <property type="match status" value="1"/>
</dbReference>
<feature type="repeat" description="WD" evidence="3">
    <location>
        <begin position="143"/>
        <end position="190"/>
    </location>
</feature>
<dbReference type="PROSITE" id="PS50082">
    <property type="entry name" value="WD_REPEATS_2"/>
    <property type="match status" value="2"/>
</dbReference>
<keyword evidence="6" id="KW-1185">Reference proteome</keyword>
<keyword evidence="2" id="KW-0677">Repeat</keyword>
<feature type="chain" id="PRO_5013357049" evidence="4">
    <location>
        <begin position="16"/>
        <end position="210"/>
    </location>
</feature>
<keyword evidence="4" id="KW-0732">Signal</keyword>
<evidence type="ECO:0000313" key="5">
    <source>
        <dbReference type="EMBL" id="ETN98994.1"/>
    </source>
</evidence>
<comment type="caution">
    <text evidence="5">The sequence shown here is derived from an EMBL/GenBank/DDBJ whole genome shotgun (WGS) entry which is preliminary data.</text>
</comment>
<organism evidence="5 6">
    <name type="scientific">Reticulomyxa filosa</name>
    <dbReference type="NCBI Taxonomy" id="46433"/>
    <lineage>
        <taxon>Eukaryota</taxon>
        <taxon>Sar</taxon>
        <taxon>Rhizaria</taxon>
        <taxon>Retaria</taxon>
        <taxon>Foraminifera</taxon>
        <taxon>Monothalamids</taxon>
        <taxon>Reticulomyxidae</taxon>
        <taxon>Reticulomyxa</taxon>
    </lineage>
</organism>
<dbReference type="Proteomes" id="UP000023152">
    <property type="component" value="Unassembled WGS sequence"/>
</dbReference>
<dbReference type="EMBL" id="ASPP01045209">
    <property type="protein sequence ID" value="ETN98994.1"/>
    <property type="molecule type" value="Genomic_DNA"/>
</dbReference>
<reference evidence="5 6" key="1">
    <citation type="journal article" date="2013" name="Curr. Biol.">
        <title>The Genome of the Foraminiferan Reticulomyxa filosa.</title>
        <authorList>
            <person name="Glockner G."/>
            <person name="Hulsmann N."/>
            <person name="Schleicher M."/>
            <person name="Noegel A.A."/>
            <person name="Eichinger L."/>
            <person name="Gallinger C."/>
            <person name="Pawlowski J."/>
            <person name="Sierra R."/>
            <person name="Euteneuer U."/>
            <person name="Pillet L."/>
            <person name="Moustafa A."/>
            <person name="Platzer M."/>
            <person name="Groth M."/>
            <person name="Szafranski K."/>
            <person name="Schliwa M."/>
        </authorList>
    </citation>
    <scope>NUCLEOTIDE SEQUENCE [LARGE SCALE GENOMIC DNA]</scope>
</reference>
<protein>
    <submittedName>
        <fullName evidence="5">WD-40 repeat protein</fullName>
    </submittedName>
</protein>
<dbReference type="InterPro" id="IPR001680">
    <property type="entry name" value="WD40_rpt"/>
</dbReference>
<evidence type="ECO:0000313" key="6">
    <source>
        <dbReference type="Proteomes" id="UP000023152"/>
    </source>
</evidence>
<dbReference type="InterPro" id="IPR015943">
    <property type="entry name" value="WD40/YVTN_repeat-like_dom_sf"/>
</dbReference>
<gene>
    <name evidence="5" type="ORF">RFI_38492</name>
</gene>
<evidence type="ECO:0000256" key="2">
    <source>
        <dbReference type="ARBA" id="ARBA00022737"/>
    </source>
</evidence>
<keyword evidence="1 3" id="KW-0853">WD repeat</keyword>
<dbReference type="InterPro" id="IPR036322">
    <property type="entry name" value="WD40_repeat_dom_sf"/>
</dbReference>
<dbReference type="SMART" id="SM00320">
    <property type="entry name" value="WD40"/>
    <property type="match status" value="2"/>
</dbReference>
<evidence type="ECO:0000256" key="1">
    <source>
        <dbReference type="ARBA" id="ARBA00022574"/>
    </source>
</evidence>
<dbReference type="PANTHER" id="PTHR22847">
    <property type="entry name" value="WD40 REPEAT PROTEIN"/>
    <property type="match status" value="1"/>
</dbReference>
<dbReference type="AlphaFoldDB" id="X6LE35"/>
<dbReference type="InterPro" id="IPR019775">
    <property type="entry name" value="WD40_repeat_CS"/>
</dbReference>
<dbReference type="SUPFAM" id="SSF50978">
    <property type="entry name" value="WD40 repeat-like"/>
    <property type="match status" value="1"/>
</dbReference>
<accession>X6LE35</accession>
<dbReference type="Pfam" id="PF00400">
    <property type="entry name" value="WD40"/>
    <property type="match status" value="2"/>
</dbReference>
<feature type="non-terminal residue" evidence="5">
    <location>
        <position position="210"/>
    </location>
</feature>
<dbReference type="PANTHER" id="PTHR22847:SF637">
    <property type="entry name" value="WD REPEAT DOMAIN 5B"/>
    <property type="match status" value="1"/>
</dbReference>